<proteinExistence type="predicted"/>
<protein>
    <submittedName>
        <fullName evidence="1">Uncharacterized protein</fullName>
    </submittedName>
</protein>
<evidence type="ECO:0000313" key="1">
    <source>
        <dbReference type="EMBL" id="CAB5365332.1"/>
    </source>
</evidence>
<accession>A0A916E9M9</accession>
<sequence length="73" mass="8876">MVMSATTIWMVEVGYPSGRQLQDDSTRTYDFVTLQDSDFVEWRNGESRGRWTRTGQRYYQFFRSRFWEQPGNY</sequence>
<comment type="caution">
    <text evidence="1">The sequence shown here is derived from an EMBL/GenBank/DDBJ whole genome shotgun (WGS) entry which is preliminary data.</text>
</comment>
<dbReference type="OrthoDB" id="2362599at2759"/>
<name>A0A916E9M9_9GLOM</name>
<organism evidence="1 2">
    <name type="scientific">Rhizophagus irregularis</name>
    <dbReference type="NCBI Taxonomy" id="588596"/>
    <lineage>
        <taxon>Eukaryota</taxon>
        <taxon>Fungi</taxon>
        <taxon>Fungi incertae sedis</taxon>
        <taxon>Mucoromycota</taxon>
        <taxon>Glomeromycotina</taxon>
        <taxon>Glomeromycetes</taxon>
        <taxon>Glomerales</taxon>
        <taxon>Glomeraceae</taxon>
        <taxon>Rhizophagus</taxon>
    </lineage>
</organism>
<dbReference type="EMBL" id="CAGKOT010000021">
    <property type="protein sequence ID" value="CAB5365332.1"/>
    <property type="molecule type" value="Genomic_DNA"/>
</dbReference>
<reference evidence="1" key="1">
    <citation type="submission" date="2020-05" db="EMBL/GenBank/DDBJ databases">
        <authorList>
            <person name="Rincon C."/>
            <person name="Sanders R I."/>
            <person name="Robbins C."/>
            <person name="Chaturvedi A."/>
        </authorList>
    </citation>
    <scope>NUCLEOTIDE SEQUENCE</scope>
    <source>
        <strain evidence="1">CHB12</strain>
    </source>
</reference>
<dbReference type="AlphaFoldDB" id="A0A916E9M9"/>
<evidence type="ECO:0000313" key="2">
    <source>
        <dbReference type="Proteomes" id="UP000684084"/>
    </source>
</evidence>
<dbReference type="VEuPathDB" id="FungiDB:RhiirFUN_000094"/>
<dbReference type="Proteomes" id="UP000684084">
    <property type="component" value="Unassembled WGS sequence"/>
</dbReference>
<gene>
    <name evidence="1" type="ORF">CHRIB12_LOCUS10348</name>
</gene>